<protein>
    <recommendedName>
        <fullName evidence="2">Arb2 domain-containing protein</fullName>
    </recommendedName>
</protein>
<dbReference type="InterPro" id="IPR053858">
    <property type="entry name" value="Arb2_dom"/>
</dbReference>
<dbReference type="EMBL" id="MU003775">
    <property type="protein sequence ID" value="KAF2723579.1"/>
    <property type="molecule type" value="Genomic_DNA"/>
</dbReference>
<feature type="domain" description="Arb2" evidence="2">
    <location>
        <begin position="69"/>
        <end position="338"/>
    </location>
</feature>
<dbReference type="OrthoDB" id="421951at2759"/>
<dbReference type="GO" id="GO:0031048">
    <property type="term" value="P:regulatory ncRNA-mediated heterochromatin formation"/>
    <property type="evidence" value="ECO:0007669"/>
    <property type="project" value="TreeGrafter"/>
</dbReference>
<dbReference type="AlphaFoldDB" id="A0A9P4QBX3"/>
<evidence type="ECO:0000256" key="1">
    <source>
        <dbReference type="SAM" id="MobiDB-lite"/>
    </source>
</evidence>
<dbReference type="Pfam" id="PF22749">
    <property type="entry name" value="Arb2"/>
    <property type="match status" value="1"/>
</dbReference>
<evidence type="ECO:0000313" key="3">
    <source>
        <dbReference type="EMBL" id="KAF2723579.1"/>
    </source>
</evidence>
<dbReference type="PANTHER" id="PTHR21357:SF4">
    <property type="entry name" value="FAM172 FAMILY PROTEIN HOMOLOG CG10038"/>
    <property type="match status" value="1"/>
</dbReference>
<dbReference type="Proteomes" id="UP000799441">
    <property type="component" value="Unassembled WGS sequence"/>
</dbReference>
<gene>
    <name evidence="3" type="ORF">K431DRAFT_344478</name>
</gene>
<feature type="compositionally biased region" description="Acidic residues" evidence="1">
    <location>
        <begin position="430"/>
        <end position="439"/>
    </location>
</feature>
<feature type="compositionally biased region" description="Polar residues" evidence="1">
    <location>
        <begin position="122"/>
        <end position="132"/>
    </location>
</feature>
<name>A0A9P4QBX3_9PEZI</name>
<sequence length="502" mass="55414">MFCCKNNVKPTDPFYPCDLAALGFKLNEHGQFVKTAKSGSVSSMEDVAINQDPSIRQDSIAEKVDTSDHSKFFDFFHTSSDRANNVRREAFQTCARQEMLKILRELDMQEMFLGCISHSDDPGTSATSQPSNKRPEGPHVSILVSGGLKKLKRKREVVIVVGESCQDLGVWAYRTLLADGGLEKGTAIGLVRALKAWGSDDNCRAERPCSADIVTQIIHDVAIQGHESVNEHVEDNSDVVPGVIIMNPGQLLYSPSMNRSISQASWMARRKGSAIDDVFEIDERYNKVEGHKTSEEHIKTTMSSIPDWVGENARLHLLGVGDGANGMLTFLDAILRQWPILPHTTECKPVLTTAREPHITITDGSISREHASSDFWVSRITAIALCQPTHDHDAIQSQSLKNILAVRGKAWEVATLPKGARVASPATGNPDDEITDTEDSLSHTHDDEGDELPSYRAVSCQTFSAGPDINISECILPAMLEEIVKWFRQNRNIVRRQTMTGA</sequence>
<dbReference type="InterPro" id="IPR048263">
    <property type="entry name" value="Arb2"/>
</dbReference>
<organism evidence="3 4">
    <name type="scientific">Polychaeton citri CBS 116435</name>
    <dbReference type="NCBI Taxonomy" id="1314669"/>
    <lineage>
        <taxon>Eukaryota</taxon>
        <taxon>Fungi</taxon>
        <taxon>Dikarya</taxon>
        <taxon>Ascomycota</taxon>
        <taxon>Pezizomycotina</taxon>
        <taxon>Dothideomycetes</taxon>
        <taxon>Dothideomycetidae</taxon>
        <taxon>Capnodiales</taxon>
        <taxon>Capnodiaceae</taxon>
        <taxon>Polychaeton</taxon>
    </lineage>
</organism>
<reference evidence="3" key="1">
    <citation type="journal article" date="2020" name="Stud. Mycol.">
        <title>101 Dothideomycetes genomes: a test case for predicting lifestyles and emergence of pathogens.</title>
        <authorList>
            <person name="Haridas S."/>
            <person name="Albert R."/>
            <person name="Binder M."/>
            <person name="Bloem J."/>
            <person name="Labutti K."/>
            <person name="Salamov A."/>
            <person name="Andreopoulos B."/>
            <person name="Baker S."/>
            <person name="Barry K."/>
            <person name="Bills G."/>
            <person name="Bluhm B."/>
            <person name="Cannon C."/>
            <person name="Castanera R."/>
            <person name="Culley D."/>
            <person name="Daum C."/>
            <person name="Ezra D."/>
            <person name="Gonzalez J."/>
            <person name="Henrissat B."/>
            <person name="Kuo A."/>
            <person name="Liang C."/>
            <person name="Lipzen A."/>
            <person name="Lutzoni F."/>
            <person name="Magnuson J."/>
            <person name="Mondo S."/>
            <person name="Nolan M."/>
            <person name="Ohm R."/>
            <person name="Pangilinan J."/>
            <person name="Park H.-J."/>
            <person name="Ramirez L."/>
            <person name="Alfaro M."/>
            <person name="Sun H."/>
            <person name="Tritt A."/>
            <person name="Yoshinaga Y."/>
            <person name="Zwiers L.-H."/>
            <person name="Turgeon B."/>
            <person name="Goodwin S."/>
            <person name="Spatafora J."/>
            <person name="Crous P."/>
            <person name="Grigoriev I."/>
        </authorList>
    </citation>
    <scope>NUCLEOTIDE SEQUENCE</scope>
    <source>
        <strain evidence="3">CBS 116435</strain>
    </source>
</reference>
<accession>A0A9P4QBX3</accession>
<keyword evidence="4" id="KW-1185">Reference proteome</keyword>
<proteinExistence type="predicted"/>
<dbReference type="PANTHER" id="PTHR21357">
    <property type="entry name" value="FAM172 FAMILY PROTEIN HOMOLOG CG10038"/>
    <property type="match status" value="1"/>
</dbReference>
<feature type="region of interest" description="Disordered" evidence="1">
    <location>
        <begin position="119"/>
        <end position="139"/>
    </location>
</feature>
<evidence type="ECO:0000313" key="4">
    <source>
        <dbReference type="Proteomes" id="UP000799441"/>
    </source>
</evidence>
<evidence type="ECO:0000259" key="2">
    <source>
        <dbReference type="Pfam" id="PF22749"/>
    </source>
</evidence>
<dbReference type="GO" id="GO:0005634">
    <property type="term" value="C:nucleus"/>
    <property type="evidence" value="ECO:0007669"/>
    <property type="project" value="TreeGrafter"/>
</dbReference>
<comment type="caution">
    <text evidence="3">The sequence shown here is derived from an EMBL/GenBank/DDBJ whole genome shotgun (WGS) entry which is preliminary data.</text>
</comment>
<feature type="region of interest" description="Disordered" evidence="1">
    <location>
        <begin position="421"/>
        <end position="452"/>
    </location>
</feature>
<dbReference type="GO" id="GO:0035197">
    <property type="term" value="F:siRNA binding"/>
    <property type="evidence" value="ECO:0007669"/>
    <property type="project" value="TreeGrafter"/>
</dbReference>